<dbReference type="Proteomes" id="UP000233551">
    <property type="component" value="Unassembled WGS sequence"/>
</dbReference>
<reference evidence="1 2" key="1">
    <citation type="submission" date="2017-11" db="EMBL/GenBank/DDBJ databases">
        <title>De-novo sequencing of pomegranate (Punica granatum L.) genome.</title>
        <authorList>
            <person name="Akparov Z."/>
            <person name="Amiraslanov A."/>
            <person name="Hajiyeva S."/>
            <person name="Abbasov M."/>
            <person name="Kaur K."/>
            <person name="Hamwieh A."/>
            <person name="Solovyev V."/>
            <person name="Salamov A."/>
            <person name="Braich B."/>
            <person name="Kosarev P."/>
            <person name="Mahmoud A."/>
            <person name="Hajiyev E."/>
            <person name="Babayeva S."/>
            <person name="Izzatullayeva V."/>
            <person name="Mammadov A."/>
            <person name="Mammadov A."/>
            <person name="Sharifova S."/>
            <person name="Ojaghi J."/>
            <person name="Eynullazada K."/>
            <person name="Bayramov B."/>
            <person name="Abdulazimova A."/>
            <person name="Shahmuradov I."/>
        </authorList>
    </citation>
    <scope>NUCLEOTIDE SEQUENCE [LARGE SCALE GENOMIC DNA]</scope>
    <source>
        <strain evidence="2">cv. AG2017</strain>
        <tissue evidence="1">Leaf</tissue>
    </source>
</reference>
<evidence type="ECO:0000313" key="2">
    <source>
        <dbReference type="Proteomes" id="UP000233551"/>
    </source>
</evidence>
<protein>
    <submittedName>
        <fullName evidence="1">Uncharacterized protein</fullName>
    </submittedName>
</protein>
<dbReference type="EMBL" id="PGOL01001393">
    <property type="protein sequence ID" value="PKI58429.1"/>
    <property type="molecule type" value="Genomic_DNA"/>
</dbReference>
<dbReference type="AlphaFoldDB" id="A0A2I0JQ50"/>
<proteinExistence type="predicted"/>
<gene>
    <name evidence="1" type="ORF">CRG98_021187</name>
</gene>
<keyword evidence="2" id="KW-1185">Reference proteome</keyword>
<accession>A0A2I0JQ50</accession>
<sequence length="150" mass="16306">MEGLSRRNWDLAVARCGRAVDWSRSRDFGFEPWLGGLAWLSCSFPSAVYLSVDRASGSPVRKGVCESSGMPRLRQNASEMRPDVPLVTLAPRGIFRVPYGTPSDASVIRMFAFGFPIVNSDLSFDRKSSVGAGGLKWGADSLPLFGCVLD</sequence>
<evidence type="ECO:0000313" key="1">
    <source>
        <dbReference type="EMBL" id="PKI58429.1"/>
    </source>
</evidence>
<organism evidence="1 2">
    <name type="scientific">Punica granatum</name>
    <name type="common">Pomegranate</name>
    <dbReference type="NCBI Taxonomy" id="22663"/>
    <lineage>
        <taxon>Eukaryota</taxon>
        <taxon>Viridiplantae</taxon>
        <taxon>Streptophyta</taxon>
        <taxon>Embryophyta</taxon>
        <taxon>Tracheophyta</taxon>
        <taxon>Spermatophyta</taxon>
        <taxon>Magnoliopsida</taxon>
        <taxon>eudicotyledons</taxon>
        <taxon>Gunneridae</taxon>
        <taxon>Pentapetalae</taxon>
        <taxon>rosids</taxon>
        <taxon>malvids</taxon>
        <taxon>Myrtales</taxon>
        <taxon>Lythraceae</taxon>
        <taxon>Punica</taxon>
    </lineage>
</organism>
<comment type="caution">
    <text evidence="1">The sequence shown here is derived from an EMBL/GenBank/DDBJ whole genome shotgun (WGS) entry which is preliminary data.</text>
</comment>
<name>A0A2I0JQ50_PUNGR</name>